<comment type="caution">
    <text evidence="1">Lacks conserved residue(s) required for the propagation of feature annotation.</text>
</comment>
<dbReference type="Gene3D" id="2.10.50.10">
    <property type="entry name" value="Tumor Necrosis Factor Receptor, subunit A, domain 2"/>
    <property type="match status" value="3"/>
</dbReference>
<dbReference type="PANTHER" id="PTHR46875">
    <property type="entry name" value="TUMOR NECROSIS FACTOR RECEPTOR SUPERFAMILY MEMBER 5"/>
    <property type="match status" value="1"/>
</dbReference>
<dbReference type="GO" id="GO:0002768">
    <property type="term" value="P:immune response-regulating cell surface receptor signaling pathway"/>
    <property type="evidence" value="ECO:0007669"/>
    <property type="project" value="TreeGrafter"/>
</dbReference>
<feature type="repeat" description="TNFR-Cys" evidence="1">
    <location>
        <begin position="151"/>
        <end position="191"/>
    </location>
</feature>
<feature type="disulfide bond" evidence="1">
    <location>
        <begin position="131"/>
        <end position="149"/>
    </location>
</feature>
<feature type="disulfide bond" evidence="1">
    <location>
        <begin position="173"/>
        <end position="191"/>
    </location>
</feature>
<feature type="transmembrane region" description="Helical" evidence="3">
    <location>
        <begin position="198"/>
        <end position="218"/>
    </location>
</feature>
<dbReference type="GO" id="GO:0035631">
    <property type="term" value="C:CD40 receptor complex"/>
    <property type="evidence" value="ECO:0007669"/>
    <property type="project" value="TreeGrafter"/>
</dbReference>
<dbReference type="KEGG" id="tng:GSTEN00023414G001"/>
<dbReference type="Pfam" id="PF00020">
    <property type="entry name" value="TNFR_c6"/>
    <property type="match status" value="1"/>
</dbReference>
<dbReference type="PANTHER" id="PTHR46875:SF3">
    <property type="entry name" value="CD40 MOLECULE, TNF RECEPTOR SUPERFAMILY MEMBER 5"/>
    <property type="match status" value="1"/>
</dbReference>
<evidence type="ECO:0000259" key="4">
    <source>
        <dbReference type="PROSITE" id="PS50050"/>
    </source>
</evidence>
<comment type="caution">
    <text evidence="5">The sequence shown here is derived from an EMBL/GenBank/DDBJ whole genome shotgun (WGS) entry which is preliminary data.</text>
</comment>
<dbReference type="GO" id="GO:0009897">
    <property type="term" value="C:external side of plasma membrane"/>
    <property type="evidence" value="ECO:0007669"/>
    <property type="project" value="TreeGrafter"/>
</dbReference>
<protein>
    <submittedName>
        <fullName evidence="5">(spotted green pufferfish) hypothetical protein</fullName>
    </submittedName>
</protein>
<name>Q4S672_TETNG</name>
<evidence type="ECO:0000256" key="1">
    <source>
        <dbReference type="PROSITE-ProRule" id="PRU00206"/>
    </source>
</evidence>
<dbReference type="SMART" id="SM00208">
    <property type="entry name" value="TNFR"/>
    <property type="match status" value="2"/>
</dbReference>
<feature type="region of interest" description="Disordered" evidence="2">
    <location>
        <begin position="241"/>
        <end position="283"/>
    </location>
</feature>
<keyword evidence="3" id="KW-0812">Transmembrane</keyword>
<dbReference type="OrthoDB" id="9932129at2759"/>
<organism evidence="5">
    <name type="scientific">Tetraodon nigroviridis</name>
    <name type="common">Spotted green pufferfish</name>
    <name type="synonym">Chelonodon nigroviridis</name>
    <dbReference type="NCBI Taxonomy" id="99883"/>
    <lineage>
        <taxon>Eukaryota</taxon>
        <taxon>Metazoa</taxon>
        <taxon>Chordata</taxon>
        <taxon>Craniata</taxon>
        <taxon>Vertebrata</taxon>
        <taxon>Euteleostomi</taxon>
        <taxon>Actinopterygii</taxon>
        <taxon>Neopterygii</taxon>
        <taxon>Teleostei</taxon>
        <taxon>Neoteleostei</taxon>
        <taxon>Acanthomorphata</taxon>
        <taxon>Eupercaria</taxon>
        <taxon>Tetraodontiformes</taxon>
        <taxon>Tetradontoidea</taxon>
        <taxon>Tetraodontidae</taxon>
        <taxon>Tetraodon</taxon>
    </lineage>
</organism>
<dbReference type="PROSITE" id="PS50050">
    <property type="entry name" value="TNFR_NGFR_2"/>
    <property type="match status" value="2"/>
</dbReference>
<evidence type="ECO:0000256" key="3">
    <source>
        <dbReference type="SAM" id="Phobius"/>
    </source>
</evidence>
<dbReference type="EMBL" id="CAAE01014729">
    <property type="protein sequence ID" value="CAG03860.1"/>
    <property type="molecule type" value="Genomic_DNA"/>
</dbReference>
<dbReference type="InterPro" id="IPR052135">
    <property type="entry name" value="TNFRSF5"/>
</dbReference>
<feature type="repeat" description="TNFR-Cys" evidence="1">
    <location>
        <begin position="110"/>
        <end position="149"/>
    </location>
</feature>
<dbReference type="CDD" id="cd13422">
    <property type="entry name" value="TNFRSF5_teleost"/>
    <property type="match status" value="1"/>
</dbReference>
<accession>Q4S672</accession>
<feature type="disulfide bond" evidence="1">
    <location>
        <begin position="152"/>
        <end position="167"/>
    </location>
</feature>
<dbReference type="AlphaFoldDB" id="Q4S672"/>
<keyword evidence="1" id="KW-1015">Disulfide bond</keyword>
<keyword evidence="3" id="KW-1133">Transmembrane helix</keyword>
<proteinExistence type="predicted"/>
<reference evidence="5" key="2">
    <citation type="submission" date="2004-02" db="EMBL/GenBank/DDBJ databases">
        <authorList>
            <consortium name="Genoscope"/>
            <consortium name="Whitehead Institute Centre for Genome Research"/>
        </authorList>
    </citation>
    <scope>NUCLEOTIDE SEQUENCE</scope>
</reference>
<keyword evidence="3" id="KW-0472">Membrane</keyword>
<dbReference type="InterPro" id="IPR034053">
    <property type="entry name" value="TNFRSF5_N_teleost"/>
</dbReference>
<feature type="domain" description="TNFR-Cys" evidence="4">
    <location>
        <begin position="151"/>
        <end position="191"/>
    </location>
</feature>
<reference evidence="5" key="1">
    <citation type="journal article" date="2004" name="Nature">
        <title>Genome duplication in the teleost fish Tetraodon nigroviridis reveals the early vertebrate proto-karyotype.</title>
        <authorList>
            <person name="Jaillon O."/>
            <person name="Aury J.-M."/>
            <person name="Brunet F."/>
            <person name="Petit J.-L."/>
            <person name="Stange-Thomann N."/>
            <person name="Mauceli E."/>
            <person name="Bouneau L."/>
            <person name="Fischer C."/>
            <person name="Ozouf-Costaz C."/>
            <person name="Bernot A."/>
            <person name="Nicaud S."/>
            <person name="Jaffe D."/>
            <person name="Fisher S."/>
            <person name="Lutfalla G."/>
            <person name="Dossat C."/>
            <person name="Segurens B."/>
            <person name="Dasilva C."/>
            <person name="Salanoubat M."/>
            <person name="Levy M."/>
            <person name="Boudet N."/>
            <person name="Castellano S."/>
            <person name="Anthouard V."/>
            <person name="Jubin C."/>
            <person name="Castelli V."/>
            <person name="Katinka M."/>
            <person name="Vacherie B."/>
            <person name="Biemont C."/>
            <person name="Skalli Z."/>
            <person name="Cattolico L."/>
            <person name="Poulain J."/>
            <person name="De Berardinis V."/>
            <person name="Cruaud C."/>
            <person name="Duprat S."/>
            <person name="Brottier P."/>
            <person name="Coutanceau J.-P."/>
            <person name="Gouzy J."/>
            <person name="Parra G."/>
            <person name="Lardier G."/>
            <person name="Chapple C."/>
            <person name="McKernan K.J."/>
            <person name="McEwan P."/>
            <person name="Bosak S."/>
            <person name="Kellis M."/>
            <person name="Volff J.-N."/>
            <person name="Guigo R."/>
            <person name="Zody M.C."/>
            <person name="Mesirov J."/>
            <person name="Lindblad-Toh K."/>
            <person name="Birren B."/>
            <person name="Nusbaum C."/>
            <person name="Kahn D."/>
            <person name="Robinson-Rechavi M."/>
            <person name="Laudet V."/>
            <person name="Schachter V."/>
            <person name="Quetier F."/>
            <person name="Saurin W."/>
            <person name="Scarpelli C."/>
            <person name="Wincker P."/>
            <person name="Lander E.S."/>
            <person name="Weissenbach J."/>
            <person name="Roest Crollius H."/>
        </authorList>
    </citation>
    <scope>NUCLEOTIDE SEQUENCE [LARGE SCALE GENOMIC DNA]</scope>
</reference>
<dbReference type="SUPFAM" id="SSF57586">
    <property type="entry name" value="TNF receptor-like"/>
    <property type="match status" value="2"/>
</dbReference>
<evidence type="ECO:0000256" key="2">
    <source>
        <dbReference type="SAM" id="MobiDB-lite"/>
    </source>
</evidence>
<evidence type="ECO:0000313" key="5">
    <source>
        <dbReference type="EMBL" id="CAG03860.1"/>
    </source>
</evidence>
<feature type="compositionally biased region" description="Basic and acidic residues" evidence="2">
    <location>
        <begin position="267"/>
        <end position="277"/>
    </location>
</feature>
<gene>
    <name evidence="5" type="ORF">GSTENG00023414001</name>
</gene>
<sequence>MRLQQLVVGFLSSVAEVPLKKSPKGAGGRAALCDPITQYKQDGGCCKLCPPGTSMTSLGNCLEPQCQKCGDGEYQDTYSKEPKCHLQPYCDPNKNFQIPKYNLQERSVCSCREGFHCSSSHCTSCVPHTACNPGYRVKLRGNHSKDTECERCSEGTFSQNSSQTEACQQWTECPWGWEVVQAGTDTSDQICGAPRTHAVVISVVVIFIVFLVVVGLIFRRPCWSEGKVKRCIELCMEEKEDPPKENKPLVTHPTAAAADEPTLPERLISREEPRTPEEVDDDLSQEISITTEIHLTDNGKFVMQDKGMKEVKSEV</sequence>
<feature type="domain" description="TNFR-Cys" evidence="4">
    <location>
        <begin position="110"/>
        <end position="149"/>
    </location>
</feature>
<dbReference type="InterPro" id="IPR001368">
    <property type="entry name" value="TNFR/NGFR_Cys_rich_reg"/>
</dbReference>